<dbReference type="SUPFAM" id="SSF47413">
    <property type="entry name" value="lambda repressor-like DNA-binding domains"/>
    <property type="match status" value="1"/>
</dbReference>
<evidence type="ECO:0000313" key="2">
    <source>
        <dbReference type="EMBL" id="KGM18938.1"/>
    </source>
</evidence>
<dbReference type="Proteomes" id="UP000030145">
    <property type="component" value="Unassembled WGS sequence"/>
</dbReference>
<dbReference type="Gene3D" id="1.10.260.40">
    <property type="entry name" value="lambda repressor-like DNA-binding domains"/>
    <property type="match status" value="1"/>
</dbReference>
<reference evidence="2 3" key="1">
    <citation type="submission" date="2014-10" db="EMBL/GenBank/DDBJ databases">
        <title>Whole Genome sequence of Corynebacterium auriscanis strain CIP 106629.</title>
        <authorList>
            <person name="Hassan S.S."/>
            <person name="Jamal S.B."/>
            <person name="Tiwari S."/>
            <person name="Oliveira L.D.C."/>
            <person name="Souza F."/>
            <person name="Mariano D.C."/>
            <person name="Almeida S."/>
            <person name="Dorella F."/>
            <person name="Pereira F."/>
            <person name="Carvalho A."/>
            <person name="Leal C.A."/>
            <person name="Soares S.D.C."/>
            <person name="Figueiredo H.C."/>
            <person name="Silva A."/>
            <person name="Azevedo V.A."/>
        </authorList>
    </citation>
    <scope>NUCLEOTIDE SEQUENCE [LARGE SCALE GENOMIC DNA]</scope>
    <source>
        <strain evidence="2 3">CIP 106629</strain>
    </source>
</reference>
<gene>
    <name evidence="2" type="ORF">MA47_04955</name>
</gene>
<evidence type="ECO:0000313" key="3">
    <source>
        <dbReference type="Proteomes" id="UP000030145"/>
    </source>
</evidence>
<feature type="domain" description="HTH cro/C1-type" evidence="1">
    <location>
        <begin position="11"/>
        <end position="65"/>
    </location>
</feature>
<proteinExistence type="predicted"/>
<dbReference type="AlphaFoldDB" id="A0A0A2DIH2"/>
<dbReference type="Pfam" id="PF01381">
    <property type="entry name" value="HTH_3"/>
    <property type="match status" value="1"/>
</dbReference>
<dbReference type="EMBL" id="JRVJ01000004">
    <property type="protein sequence ID" value="KGM18938.1"/>
    <property type="molecule type" value="Genomic_DNA"/>
</dbReference>
<organism evidence="2 3">
    <name type="scientific">Corynebacterium auriscanis</name>
    <dbReference type="NCBI Taxonomy" id="99807"/>
    <lineage>
        <taxon>Bacteria</taxon>
        <taxon>Bacillati</taxon>
        <taxon>Actinomycetota</taxon>
        <taxon>Actinomycetes</taxon>
        <taxon>Mycobacteriales</taxon>
        <taxon>Corynebacteriaceae</taxon>
        <taxon>Corynebacterium</taxon>
    </lineage>
</organism>
<evidence type="ECO:0000259" key="1">
    <source>
        <dbReference type="PROSITE" id="PS50943"/>
    </source>
</evidence>
<dbReference type="RefSeq" id="WP_035113727.1">
    <property type="nucleotide sequence ID" value="NZ_CP168927.1"/>
</dbReference>
<dbReference type="SMART" id="SM00530">
    <property type="entry name" value="HTH_XRE"/>
    <property type="match status" value="1"/>
</dbReference>
<comment type="caution">
    <text evidence="2">The sequence shown here is derived from an EMBL/GenBank/DDBJ whole genome shotgun (WGS) entry which is preliminary data.</text>
</comment>
<dbReference type="InterPro" id="IPR010982">
    <property type="entry name" value="Lambda_DNA-bd_dom_sf"/>
</dbReference>
<dbReference type="PROSITE" id="PS50943">
    <property type="entry name" value="HTH_CROC1"/>
    <property type="match status" value="1"/>
</dbReference>
<sequence>MSGVLDLASAVRNRRRELNLTQEELADLAQVAERTVRAIEAGKQTIQLDKAVQVLGAIGLEFAVQVHVPKALR</sequence>
<dbReference type="CDD" id="cd00093">
    <property type="entry name" value="HTH_XRE"/>
    <property type="match status" value="1"/>
</dbReference>
<dbReference type="GO" id="GO:0003677">
    <property type="term" value="F:DNA binding"/>
    <property type="evidence" value="ECO:0007669"/>
    <property type="project" value="InterPro"/>
</dbReference>
<accession>A0A0A2DIH2</accession>
<protein>
    <submittedName>
        <fullName evidence="2">Transcriptional regulator</fullName>
    </submittedName>
</protein>
<keyword evidence="3" id="KW-1185">Reference proteome</keyword>
<name>A0A0A2DIH2_9CORY</name>
<dbReference type="InterPro" id="IPR001387">
    <property type="entry name" value="Cro/C1-type_HTH"/>
</dbReference>